<evidence type="ECO:0000313" key="2">
    <source>
        <dbReference type="EMBL" id="PHZ85741.1"/>
    </source>
</evidence>
<reference evidence="2 3" key="1">
    <citation type="submission" date="2017-10" db="EMBL/GenBank/DDBJ databases">
        <title>Frigbacter circumglobatus gen. nov. sp. nov., isolated from sediment cultured in situ.</title>
        <authorList>
            <person name="Zhao Z."/>
        </authorList>
    </citation>
    <scope>NUCLEOTIDE SEQUENCE [LARGE SCALE GENOMIC DNA]</scope>
    <source>
        <strain evidence="2 3">ZYL</strain>
    </source>
</reference>
<dbReference type="EMBL" id="PDEM01000009">
    <property type="protein sequence ID" value="PHZ85741.1"/>
    <property type="molecule type" value="Genomic_DNA"/>
</dbReference>
<feature type="transmembrane region" description="Helical" evidence="1">
    <location>
        <begin position="68"/>
        <end position="91"/>
    </location>
</feature>
<keyword evidence="1" id="KW-1133">Transmembrane helix</keyword>
<evidence type="ECO:0000313" key="3">
    <source>
        <dbReference type="Proteomes" id="UP000229730"/>
    </source>
</evidence>
<keyword evidence="3" id="KW-1185">Reference proteome</keyword>
<keyword evidence="1" id="KW-0472">Membrane</keyword>
<dbReference type="Proteomes" id="UP000229730">
    <property type="component" value="Unassembled WGS sequence"/>
</dbReference>
<gene>
    <name evidence="2" type="ORF">CRD36_03400</name>
</gene>
<keyword evidence="1" id="KW-0812">Transmembrane</keyword>
<evidence type="ECO:0000256" key="1">
    <source>
        <dbReference type="SAM" id="Phobius"/>
    </source>
</evidence>
<comment type="caution">
    <text evidence="2">The sequence shown here is derived from an EMBL/GenBank/DDBJ whole genome shotgun (WGS) entry which is preliminary data.</text>
</comment>
<protein>
    <submittedName>
        <fullName evidence="2">Uncharacterized protein</fullName>
    </submittedName>
</protein>
<accession>A0A2G4YTS9</accession>
<dbReference type="InParanoid" id="A0A2G4YTS9"/>
<organism evidence="2 3">
    <name type="scientific">Paremcibacter congregatus</name>
    <dbReference type="NCBI Taxonomy" id="2043170"/>
    <lineage>
        <taxon>Bacteria</taxon>
        <taxon>Pseudomonadati</taxon>
        <taxon>Pseudomonadota</taxon>
        <taxon>Alphaproteobacteria</taxon>
        <taxon>Emcibacterales</taxon>
        <taxon>Emcibacteraceae</taxon>
        <taxon>Paremcibacter</taxon>
    </lineage>
</organism>
<proteinExistence type="predicted"/>
<dbReference type="RefSeq" id="WP_099471326.1">
    <property type="nucleotide sequence ID" value="NZ_CAXBMK010000004.1"/>
</dbReference>
<sequence>MMIFRYGGYVLFFGAVLVLGIEVLRYSEHNAWHLVTLEQAWRSFGAEGLDHAAEWVVNGPFPGVWEDVMLRLLDLPLLLVMAIGALILLFVSRRGPSVH</sequence>
<name>A0A2G4YTS9_9PROT</name>
<dbReference type="AlphaFoldDB" id="A0A2G4YTS9"/>